<dbReference type="Proteomes" id="UP001328107">
    <property type="component" value="Unassembled WGS sequence"/>
</dbReference>
<comment type="caution">
    <text evidence="2">The sequence shown here is derived from an EMBL/GenBank/DDBJ whole genome shotgun (WGS) entry which is preliminary data.</text>
</comment>
<proteinExistence type="predicted"/>
<feature type="transmembrane region" description="Helical" evidence="1">
    <location>
        <begin position="20"/>
        <end position="37"/>
    </location>
</feature>
<keyword evidence="3" id="KW-1185">Reference proteome</keyword>
<reference evidence="3" key="1">
    <citation type="submission" date="2022-10" db="EMBL/GenBank/DDBJ databases">
        <title>Genome assembly of Pristionchus species.</title>
        <authorList>
            <person name="Yoshida K."/>
            <person name="Sommer R.J."/>
        </authorList>
    </citation>
    <scope>NUCLEOTIDE SEQUENCE [LARGE SCALE GENOMIC DNA]</scope>
    <source>
        <strain evidence="3">RS5460</strain>
    </source>
</reference>
<keyword evidence="1" id="KW-1133">Transmembrane helix</keyword>
<accession>A0AAN5I6V1</accession>
<dbReference type="EMBL" id="BTRK01000005">
    <property type="protein sequence ID" value="GMR52606.1"/>
    <property type="molecule type" value="Genomic_DNA"/>
</dbReference>
<evidence type="ECO:0000256" key="1">
    <source>
        <dbReference type="SAM" id="Phobius"/>
    </source>
</evidence>
<keyword evidence="1" id="KW-0812">Transmembrane</keyword>
<evidence type="ECO:0000313" key="3">
    <source>
        <dbReference type="Proteomes" id="UP001328107"/>
    </source>
</evidence>
<evidence type="ECO:0000313" key="2">
    <source>
        <dbReference type="EMBL" id="GMR52606.1"/>
    </source>
</evidence>
<gene>
    <name evidence="2" type="ORF">PMAYCL1PPCAC_22801</name>
</gene>
<dbReference type="AlphaFoldDB" id="A0AAN5I6V1"/>
<sequence>IVSIYRFILRFCEKAIRAHFVYVCLGIVFAIKAYPLIESVLQGRTSDFHGDPMPVYCTRSYMLETPAMPKSSATVGAISQLC</sequence>
<protein>
    <submittedName>
        <fullName evidence="2">Uncharacterized protein</fullName>
    </submittedName>
</protein>
<keyword evidence="1" id="KW-0472">Membrane</keyword>
<name>A0AAN5I6V1_9BILA</name>
<organism evidence="2 3">
    <name type="scientific">Pristionchus mayeri</name>
    <dbReference type="NCBI Taxonomy" id="1317129"/>
    <lineage>
        <taxon>Eukaryota</taxon>
        <taxon>Metazoa</taxon>
        <taxon>Ecdysozoa</taxon>
        <taxon>Nematoda</taxon>
        <taxon>Chromadorea</taxon>
        <taxon>Rhabditida</taxon>
        <taxon>Rhabditina</taxon>
        <taxon>Diplogasteromorpha</taxon>
        <taxon>Diplogasteroidea</taxon>
        <taxon>Neodiplogasteridae</taxon>
        <taxon>Pristionchus</taxon>
    </lineage>
</organism>
<feature type="non-terminal residue" evidence="2">
    <location>
        <position position="1"/>
    </location>
</feature>